<dbReference type="InterPro" id="IPR044736">
    <property type="entry name" value="Gid1/RanBPM/SPLA_SPRY"/>
</dbReference>
<name>A0ABQ6L0U2_ASPOZ</name>
<dbReference type="InterPro" id="IPR001870">
    <property type="entry name" value="B30.2/SPRY"/>
</dbReference>
<dbReference type="CDD" id="cd12885">
    <property type="entry name" value="SPRY_RanBP_like"/>
    <property type="match status" value="1"/>
</dbReference>
<evidence type="ECO:0000259" key="1">
    <source>
        <dbReference type="PROSITE" id="PS50188"/>
    </source>
</evidence>
<accession>A0ABQ6L0U2</accession>
<organism evidence="2 3">
    <name type="scientific">Aspergillus oryzae var. brunneus</name>
    <dbReference type="NCBI Taxonomy" id="332754"/>
    <lineage>
        <taxon>Eukaryota</taxon>
        <taxon>Fungi</taxon>
        <taxon>Dikarya</taxon>
        <taxon>Ascomycota</taxon>
        <taxon>Pezizomycotina</taxon>
        <taxon>Eurotiomycetes</taxon>
        <taxon>Eurotiomycetidae</taxon>
        <taxon>Eurotiales</taxon>
        <taxon>Aspergillaceae</taxon>
        <taxon>Aspergillus</taxon>
        <taxon>Aspergillus subgen. Circumdati</taxon>
    </lineage>
</organism>
<keyword evidence="3" id="KW-1185">Reference proteome</keyword>
<evidence type="ECO:0000313" key="3">
    <source>
        <dbReference type="Proteomes" id="UP001165189"/>
    </source>
</evidence>
<comment type="caution">
    <text evidence="2">The sequence shown here is derived from an EMBL/GenBank/DDBJ whole genome shotgun (WGS) entry which is preliminary data.</text>
</comment>
<evidence type="ECO:0000313" key="2">
    <source>
        <dbReference type="EMBL" id="GMG48056.1"/>
    </source>
</evidence>
<dbReference type="InterPro" id="IPR043136">
    <property type="entry name" value="B30.2/SPRY_sf"/>
</dbReference>
<dbReference type="InterPro" id="IPR003877">
    <property type="entry name" value="SPRY_dom"/>
</dbReference>
<dbReference type="PROSITE" id="PS50188">
    <property type="entry name" value="B302_SPRY"/>
    <property type="match status" value="1"/>
</dbReference>
<reference evidence="2" key="1">
    <citation type="submission" date="2023-04" db="EMBL/GenBank/DDBJ databases">
        <title>Aspergillus oryzae var. brunneus NBRC 4377.</title>
        <authorList>
            <person name="Ichikawa N."/>
            <person name="Sato H."/>
            <person name="Tonouchi N."/>
        </authorList>
    </citation>
    <scope>NUCLEOTIDE SEQUENCE</scope>
    <source>
        <strain evidence="2">NBRC 4377</strain>
    </source>
</reference>
<sequence length="200" mass="22570">MDTISTSIANAHSNASKITAYFEVTVSSAETLVHDDEPEIITVGFCGEFADQTEAHAGCRTWSVGYHGNNGSIYEEDDQYLYTTSYKFGLGNKVGCGVDYEKQVYFFTQDGLVSCMYWCYQHCFSLTNLRTTCLADNKSEIIFRKLYPLISHSGGACNVSVNFGQSDFVWRGAEKLKEPSLRFKMNTSRKELYERPLSRV</sequence>
<dbReference type="Gene3D" id="2.60.120.920">
    <property type="match status" value="1"/>
</dbReference>
<dbReference type="Pfam" id="PF00622">
    <property type="entry name" value="SPRY"/>
    <property type="match status" value="1"/>
</dbReference>
<protein>
    <submittedName>
        <fullName evidence="2">Unnamed protein product</fullName>
    </submittedName>
</protein>
<proteinExistence type="predicted"/>
<gene>
    <name evidence="2" type="ORF">Aory05_000676200</name>
</gene>
<dbReference type="EMBL" id="BSYB01000026">
    <property type="protein sequence ID" value="GMG48056.1"/>
    <property type="molecule type" value="Genomic_DNA"/>
</dbReference>
<dbReference type="Proteomes" id="UP001165189">
    <property type="component" value="Unassembled WGS sequence"/>
</dbReference>
<feature type="domain" description="B30.2/SPRY" evidence="1">
    <location>
        <begin position="1"/>
        <end position="168"/>
    </location>
</feature>
<dbReference type="InterPro" id="IPR013320">
    <property type="entry name" value="ConA-like_dom_sf"/>
</dbReference>
<dbReference type="SUPFAM" id="SSF49899">
    <property type="entry name" value="Concanavalin A-like lectins/glucanases"/>
    <property type="match status" value="1"/>
</dbReference>